<name>A0A9D4R6Z2_DREPO</name>
<dbReference type="AlphaFoldDB" id="A0A9D4R6Z2"/>
<accession>A0A9D4R6Z2</accession>
<protein>
    <submittedName>
        <fullName evidence="2">Uncharacterized protein</fullName>
    </submittedName>
</protein>
<evidence type="ECO:0000313" key="3">
    <source>
        <dbReference type="Proteomes" id="UP000828390"/>
    </source>
</evidence>
<proteinExistence type="predicted"/>
<keyword evidence="1" id="KW-0175">Coiled coil</keyword>
<reference evidence="2" key="2">
    <citation type="submission" date="2020-11" db="EMBL/GenBank/DDBJ databases">
        <authorList>
            <person name="McCartney M.A."/>
            <person name="Auch B."/>
            <person name="Kono T."/>
            <person name="Mallez S."/>
            <person name="Becker A."/>
            <person name="Gohl D.M."/>
            <person name="Silverstein K.A.T."/>
            <person name="Koren S."/>
            <person name="Bechman K.B."/>
            <person name="Herman A."/>
            <person name="Abrahante J.E."/>
            <person name="Garbe J."/>
        </authorList>
    </citation>
    <scope>NUCLEOTIDE SEQUENCE</scope>
    <source>
        <strain evidence="2">Duluth1</strain>
        <tissue evidence="2">Whole animal</tissue>
    </source>
</reference>
<evidence type="ECO:0000313" key="2">
    <source>
        <dbReference type="EMBL" id="KAH3856528.1"/>
    </source>
</evidence>
<dbReference type="Proteomes" id="UP000828390">
    <property type="component" value="Unassembled WGS sequence"/>
</dbReference>
<keyword evidence="3" id="KW-1185">Reference proteome</keyword>
<dbReference type="EMBL" id="JAIWYP010000003">
    <property type="protein sequence ID" value="KAH3856528.1"/>
    <property type="molecule type" value="Genomic_DNA"/>
</dbReference>
<feature type="coiled-coil region" evidence="1">
    <location>
        <begin position="24"/>
        <end position="58"/>
    </location>
</feature>
<comment type="caution">
    <text evidence="2">The sequence shown here is derived from an EMBL/GenBank/DDBJ whole genome shotgun (WGS) entry which is preliminary data.</text>
</comment>
<reference evidence="2" key="1">
    <citation type="journal article" date="2019" name="bioRxiv">
        <title>The Genome of the Zebra Mussel, Dreissena polymorpha: A Resource for Invasive Species Research.</title>
        <authorList>
            <person name="McCartney M.A."/>
            <person name="Auch B."/>
            <person name="Kono T."/>
            <person name="Mallez S."/>
            <person name="Zhang Y."/>
            <person name="Obille A."/>
            <person name="Becker A."/>
            <person name="Abrahante J.E."/>
            <person name="Garbe J."/>
            <person name="Badalamenti J.P."/>
            <person name="Herman A."/>
            <person name="Mangelson H."/>
            <person name="Liachko I."/>
            <person name="Sullivan S."/>
            <person name="Sone E.D."/>
            <person name="Koren S."/>
            <person name="Silverstein K.A.T."/>
            <person name="Beckman K.B."/>
            <person name="Gohl D.M."/>
        </authorList>
    </citation>
    <scope>NUCLEOTIDE SEQUENCE</scope>
    <source>
        <strain evidence="2">Duluth1</strain>
        <tissue evidence="2">Whole animal</tissue>
    </source>
</reference>
<evidence type="ECO:0000256" key="1">
    <source>
        <dbReference type="SAM" id="Coils"/>
    </source>
</evidence>
<organism evidence="2 3">
    <name type="scientific">Dreissena polymorpha</name>
    <name type="common">Zebra mussel</name>
    <name type="synonym">Mytilus polymorpha</name>
    <dbReference type="NCBI Taxonomy" id="45954"/>
    <lineage>
        <taxon>Eukaryota</taxon>
        <taxon>Metazoa</taxon>
        <taxon>Spiralia</taxon>
        <taxon>Lophotrochozoa</taxon>
        <taxon>Mollusca</taxon>
        <taxon>Bivalvia</taxon>
        <taxon>Autobranchia</taxon>
        <taxon>Heteroconchia</taxon>
        <taxon>Euheterodonta</taxon>
        <taxon>Imparidentia</taxon>
        <taxon>Neoheterodontei</taxon>
        <taxon>Myida</taxon>
        <taxon>Dreissenoidea</taxon>
        <taxon>Dreissenidae</taxon>
        <taxon>Dreissena</taxon>
    </lineage>
</organism>
<gene>
    <name evidence="2" type="ORF">DPMN_099118</name>
</gene>
<sequence>MSSALTEETICAKYTFQDKLVDAVFELQHQVDILKRELKNVQNQLNNYQLSRDMATASMETQLTAEDKRIEEKLTTLTNGLPGRITSVMTGLCMYTNMFLNHA</sequence>